<dbReference type="Pfam" id="PF00593">
    <property type="entry name" value="TonB_dep_Rec_b-barrel"/>
    <property type="match status" value="1"/>
</dbReference>
<name>A0A560H4V4_9PROT</name>
<dbReference type="Gene3D" id="2.40.170.20">
    <property type="entry name" value="TonB-dependent receptor, beta-barrel domain"/>
    <property type="match status" value="1"/>
</dbReference>
<feature type="domain" description="TonB-dependent receptor-like beta-barrel" evidence="13">
    <location>
        <begin position="253"/>
        <end position="729"/>
    </location>
</feature>
<evidence type="ECO:0000256" key="1">
    <source>
        <dbReference type="ARBA" id="ARBA00004571"/>
    </source>
</evidence>
<dbReference type="PROSITE" id="PS52016">
    <property type="entry name" value="TONB_DEPENDENT_REC_3"/>
    <property type="match status" value="1"/>
</dbReference>
<evidence type="ECO:0000256" key="10">
    <source>
        <dbReference type="PROSITE-ProRule" id="PRU01360"/>
    </source>
</evidence>
<feature type="domain" description="TonB-dependent receptor plug" evidence="14">
    <location>
        <begin position="79"/>
        <end position="179"/>
    </location>
</feature>
<keyword evidence="9 10" id="KW-0998">Cell outer membrane</keyword>
<evidence type="ECO:0000313" key="16">
    <source>
        <dbReference type="Proteomes" id="UP000315751"/>
    </source>
</evidence>
<dbReference type="InterPro" id="IPR037066">
    <property type="entry name" value="Plug_dom_sf"/>
</dbReference>
<dbReference type="GO" id="GO:0009279">
    <property type="term" value="C:cell outer membrane"/>
    <property type="evidence" value="ECO:0007669"/>
    <property type="project" value="UniProtKB-SubCell"/>
</dbReference>
<keyword evidence="3 10" id="KW-0813">Transport</keyword>
<dbReference type="PANTHER" id="PTHR32552:SF83">
    <property type="entry name" value="BLR3904 PROTEIN"/>
    <property type="match status" value="1"/>
</dbReference>
<evidence type="ECO:0000256" key="12">
    <source>
        <dbReference type="SAM" id="SignalP"/>
    </source>
</evidence>
<dbReference type="Proteomes" id="UP000315751">
    <property type="component" value="Unassembled WGS sequence"/>
</dbReference>
<comment type="caution">
    <text evidence="15">The sequence shown here is derived from an EMBL/GenBank/DDBJ whole genome shotgun (WGS) entry which is preliminary data.</text>
</comment>
<protein>
    <submittedName>
        <fullName evidence="15">Catecholate siderophore receptor</fullName>
    </submittedName>
</protein>
<dbReference type="GO" id="GO:0015891">
    <property type="term" value="P:siderophore transport"/>
    <property type="evidence" value="ECO:0007669"/>
    <property type="project" value="InterPro"/>
</dbReference>
<dbReference type="GO" id="GO:0015344">
    <property type="term" value="F:siderophore uptake transmembrane transporter activity"/>
    <property type="evidence" value="ECO:0007669"/>
    <property type="project" value="TreeGrafter"/>
</dbReference>
<dbReference type="EMBL" id="VITR01000009">
    <property type="protein sequence ID" value="TWB40640.1"/>
    <property type="molecule type" value="Genomic_DNA"/>
</dbReference>
<keyword evidence="8 15" id="KW-0675">Receptor</keyword>
<reference evidence="15 16" key="1">
    <citation type="submission" date="2019-06" db="EMBL/GenBank/DDBJ databases">
        <title>Genomic Encyclopedia of Type Strains, Phase IV (KMG-V): Genome sequencing to study the core and pangenomes of soil and plant-associated prokaryotes.</title>
        <authorList>
            <person name="Whitman W."/>
        </authorList>
    </citation>
    <scope>NUCLEOTIDE SEQUENCE [LARGE SCALE GENOMIC DNA]</scope>
    <source>
        <strain evidence="15 16">BR 11622</strain>
    </source>
</reference>
<evidence type="ECO:0000256" key="8">
    <source>
        <dbReference type="ARBA" id="ARBA00023170"/>
    </source>
</evidence>
<evidence type="ECO:0000259" key="14">
    <source>
        <dbReference type="Pfam" id="PF07715"/>
    </source>
</evidence>
<evidence type="ECO:0000256" key="7">
    <source>
        <dbReference type="ARBA" id="ARBA00023136"/>
    </source>
</evidence>
<gene>
    <name evidence="15" type="ORF">FBZ90_109243</name>
</gene>
<proteinExistence type="inferred from homology"/>
<accession>A0A560H4V4</accession>
<dbReference type="InterPro" id="IPR012910">
    <property type="entry name" value="Plug_dom"/>
</dbReference>
<evidence type="ECO:0000259" key="13">
    <source>
        <dbReference type="Pfam" id="PF00593"/>
    </source>
</evidence>
<dbReference type="NCBIfam" id="TIGR01783">
    <property type="entry name" value="TonB-siderophor"/>
    <property type="match status" value="1"/>
</dbReference>
<feature type="chain" id="PRO_5022221831" evidence="12">
    <location>
        <begin position="22"/>
        <end position="760"/>
    </location>
</feature>
<evidence type="ECO:0000256" key="6">
    <source>
        <dbReference type="ARBA" id="ARBA00023077"/>
    </source>
</evidence>
<keyword evidence="5 10" id="KW-0812">Transmembrane</keyword>
<dbReference type="InterPro" id="IPR036942">
    <property type="entry name" value="Beta-barrel_TonB_sf"/>
</dbReference>
<keyword evidence="6 11" id="KW-0798">TonB box</keyword>
<keyword evidence="12" id="KW-0732">Signal</keyword>
<dbReference type="Pfam" id="PF07715">
    <property type="entry name" value="Plug"/>
    <property type="match status" value="1"/>
</dbReference>
<feature type="signal peptide" evidence="12">
    <location>
        <begin position="1"/>
        <end position="21"/>
    </location>
</feature>
<evidence type="ECO:0000256" key="9">
    <source>
        <dbReference type="ARBA" id="ARBA00023237"/>
    </source>
</evidence>
<dbReference type="SUPFAM" id="SSF56935">
    <property type="entry name" value="Porins"/>
    <property type="match status" value="1"/>
</dbReference>
<dbReference type="InterPro" id="IPR000531">
    <property type="entry name" value="Beta-barrel_TonB"/>
</dbReference>
<sequence>MITIKTLRPALTGLGATASLASGAVFIAANEAGAQDAAPAQPSSGGTILLPSLKVEGADAVSTNALQTDTGLNRLPDPLQSTPQTITVIPQLVIEQQHATTVNQVLQYVPGITVATGEGNGGISGDQFRIRGFDASGDVYVDGLRDFGSYVRDSFAAENIMVLKGPSSQSFGNGTTGGVIEMESKKAHLGDDSSFELTGGMGPYGRGVLDVNRQLNETTAARVVVMGNRQDIVDRDHVYSDRWGVLGSVGFGLGTDQQVIVDYFHQHSNQRPDFGVPMVSVAGAIGEPVTEYGVPRSTYYGRESDRDLMDADVGTVLYTGQFGDWLTLTNDTRFGHYTRDLRFTPTLCASPGFPFPSTCATDVLAGNLNTPYTIWAVGGSKQTSYGGENATTAVMRFETGWFRHELVSGVDAYAQHATTDFYLPTGPEPAGTLLHPIFNNSPGFADVISPANRTTATSWDVGPFISDRVWLTPKLSILGGVRWDHYQVDANVAGSQVGTTTSFASPKASLIWEPTTQQTYYFSYAQSFTPPANNITSLSSSLGLSQYGTQPNLKPEGDETFEIGAKWSLLDDRLGATAALFRVNKSNASYTDPVTGIATTTDDNDRVQGVELGLTGKITAEWDVQASYSYMDSKIVASAISAFTPVSAAGNRVPYVSKHGASLWSTYDVASLVQGLPGHLLVGGGVNYRSDYFVNDLNTLRIHAATTVDAMVSYDPTEKYHVAINVTNLTDALAYSSAFSNGYATPVAGRTVTVTAAVRF</sequence>
<organism evidence="15 16">
    <name type="scientific">Nitrospirillum amazonense</name>
    <dbReference type="NCBI Taxonomy" id="28077"/>
    <lineage>
        <taxon>Bacteria</taxon>
        <taxon>Pseudomonadati</taxon>
        <taxon>Pseudomonadota</taxon>
        <taxon>Alphaproteobacteria</taxon>
        <taxon>Rhodospirillales</taxon>
        <taxon>Azospirillaceae</taxon>
        <taxon>Nitrospirillum</taxon>
    </lineage>
</organism>
<evidence type="ECO:0000256" key="2">
    <source>
        <dbReference type="ARBA" id="ARBA00009810"/>
    </source>
</evidence>
<dbReference type="AlphaFoldDB" id="A0A560H4V4"/>
<evidence type="ECO:0000313" key="15">
    <source>
        <dbReference type="EMBL" id="TWB40640.1"/>
    </source>
</evidence>
<evidence type="ECO:0000256" key="3">
    <source>
        <dbReference type="ARBA" id="ARBA00022448"/>
    </source>
</evidence>
<keyword evidence="7 10" id="KW-0472">Membrane</keyword>
<dbReference type="OrthoDB" id="9760333at2"/>
<comment type="subcellular location">
    <subcellularLocation>
        <location evidence="1 10">Cell outer membrane</location>
        <topology evidence="1 10">Multi-pass membrane protein</topology>
    </subcellularLocation>
</comment>
<evidence type="ECO:0000256" key="11">
    <source>
        <dbReference type="RuleBase" id="RU003357"/>
    </source>
</evidence>
<dbReference type="CDD" id="cd01347">
    <property type="entry name" value="ligand_gated_channel"/>
    <property type="match status" value="1"/>
</dbReference>
<dbReference type="Gene3D" id="2.170.130.10">
    <property type="entry name" value="TonB-dependent receptor, plug domain"/>
    <property type="match status" value="1"/>
</dbReference>
<dbReference type="InterPro" id="IPR039426">
    <property type="entry name" value="TonB-dep_rcpt-like"/>
</dbReference>
<evidence type="ECO:0000256" key="4">
    <source>
        <dbReference type="ARBA" id="ARBA00022452"/>
    </source>
</evidence>
<dbReference type="PANTHER" id="PTHR32552">
    <property type="entry name" value="FERRICHROME IRON RECEPTOR-RELATED"/>
    <property type="match status" value="1"/>
</dbReference>
<dbReference type="GO" id="GO:0038023">
    <property type="term" value="F:signaling receptor activity"/>
    <property type="evidence" value="ECO:0007669"/>
    <property type="project" value="InterPro"/>
</dbReference>
<keyword evidence="4 10" id="KW-1134">Transmembrane beta strand</keyword>
<dbReference type="InterPro" id="IPR010105">
    <property type="entry name" value="TonB_sidphr_rcpt"/>
</dbReference>
<evidence type="ECO:0000256" key="5">
    <source>
        <dbReference type="ARBA" id="ARBA00022692"/>
    </source>
</evidence>
<comment type="similarity">
    <text evidence="2 10 11">Belongs to the TonB-dependent receptor family.</text>
</comment>
<keyword evidence="16" id="KW-1185">Reference proteome</keyword>